<protein>
    <recommendedName>
        <fullName evidence="5">Ecp2 effector protein domain-containing protein</fullName>
    </recommendedName>
</protein>
<dbReference type="RefSeq" id="XP_067488056.1">
    <property type="nucleotide sequence ID" value="XM_067636439.1"/>
</dbReference>
<keyword evidence="4" id="KW-1185">Reference proteome</keyword>
<evidence type="ECO:0000313" key="4">
    <source>
        <dbReference type="Proteomes" id="UP000283090"/>
    </source>
</evidence>
<reference evidence="3 4" key="1">
    <citation type="submission" date="2019-01" db="EMBL/GenBank/DDBJ databases">
        <title>Intercellular communication is required for trap formation in the nematode-trapping fungus Duddingtonia flagrans.</title>
        <authorList>
            <person name="Youssar L."/>
            <person name="Wernet V."/>
            <person name="Hensel N."/>
            <person name="Hildebrandt H.-G."/>
            <person name="Fischer R."/>
        </authorList>
    </citation>
    <scope>NUCLEOTIDE SEQUENCE [LARGE SCALE GENOMIC DNA]</scope>
    <source>
        <strain evidence="3 4">CBS H-5679</strain>
    </source>
</reference>
<accession>A0A436ZUJ0</accession>
<name>A0A436ZUJ0_ARTFL</name>
<evidence type="ECO:0000313" key="3">
    <source>
        <dbReference type="EMBL" id="RVD82512.1"/>
    </source>
</evidence>
<dbReference type="Proteomes" id="UP000283090">
    <property type="component" value="Unassembled WGS sequence"/>
</dbReference>
<feature type="chain" id="PRO_5019099518" description="Ecp2 effector protein domain-containing protein" evidence="2">
    <location>
        <begin position="20"/>
        <end position="330"/>
    </location>
</feature>
<organism evidence="3 4">
    <name type="scientific">Arthrobotrys flagrans</name>
    <name type="common">Nematode-trapping fungus</name>
    <name type="synonym">Trichothecium flagrans</name>
    <dbReference type="NCBI Taxonomy" id="97331"/>
    <lineage>
        <taxon>Eukaryota</taxon>
        <taxon>Fungi</taxon>
        <taxon>Dikarya</taxon>
        <taxon>Ascomycota</taxon>
        <taxon>Pezizomycotina</taxon>
        <taxon>Orbiliomycetes</taxon>
        <taxon>Orbiliales</taxon>
        <taxon>Orbiliaceae</taxon>
        <taxon>Arthrobotrys</taxon>
    </lineage>
</organism>
<feature type="region of interest" description="Disordered" evidence="1">
    <location>
        <begin position="305"/>
        <end position="326"/>
    </location>
</feature>
<keyword evidence="2" id="KW-0732">Signal</keyword>
<evidence type="ECO:0000256" key="1">
    <source>
        <dbReference type="SAM" id="MobiDB-lite"/>
    </source>
</evidence>
<dbReference type="VEuPathDB" id="FungiDB:DFL_006936"/>
<evidence type="ECO:0000256" key="2">
    <source>
        <dbReference type="SAM" id="SignalP"/>
    </source>
</evidence>
<gene>
    <name evidence="3" type="ORF">DFL_006936</name>
</gene>
<feature type="compositionally biased region" description="Basic and acidic residues" evidence="1">
    <location>
        <begin position="305"/>
        <end position="316"/>
    </location>
</feature>
<dbReference type="GeneID" id="93589247"/>
<comment type="caution">
    <text evidence="3">The sequence shown here is derived from an EMBL/GenBank/DDBJ whole genome shotgun (WGS) entry which is preliminary data.</text>
</comment>
<dbReference type="AlphaFoldDB" id="A0A436ZUJ0"/>
<sequence length="330" mass="36701">MRGLIFLLSASQLLSQGQALAISSPEELLDREHYGIRIRDIIDHVYGKSPLQRRSEGEFVPECRPGSTPHYQNETLTACSFETSIESYNKAVRDIYTKCTRRSLDQGTPVYHFKRGGGLKFKKAGDGGYNGKYKINGGGHPVISDDDAPVAIPSIIPGDEFGPEDDMSLGRVDIQGNVDLPTNWTINRDDGGCYNSGTWAKLEEVGKIRVPWCQFLHKTRNIVAVRHLTFFKASLDPAKPGKLLRNSDNQIMAIHTEYVTRAFLPGDNNVFALCLNGTKTLLEGPCHGENDDTRGGWQVVRREAHADEEKNEDERSVSFGWDPTTGLECC</sequence>
<proteinExistence type="predicted"/>
<dbReference type="OrthoDB" id="5414257at2759"/>
<dbReference type="EMBL" id="SAEB01000009">
    <property type="protein sequence ID" value="RVD82512.1"/>
    <property type="molecule type" value="Genomic_DNA"/>
</dbReference>
<feature type="signal peptide" evidence="2">
    <location>
        <begin position="1"/>
        <end position="19"/>
    </location>
</feature>
<evidence type="ECO:0008006" key="5">
    <source>
        <dbReference type="Google" id="ProtNLM"/>
    </source>
</evidence>